<evidence type="ECO:0000256" key="1">
    <source>
        <dbReference type="ARBA" id="ARBA00006611"/>
    </source>
</evidence>
<evidence type="ECO:0000256" key="2">
    <source>
        <dbReference type="ARBA" id="ARBA00022741"/>
    </source>
</evidence>
<dbReference type="Gene3D" id="3.30.450.90">
    <property type="match status" value="1"/>
</dbReference>
<dbReference type="SUPFAM" id="SSF52540">
    <property type="entry name" value="P-loop containing nucleoside triphosphate hydrolases"/>
    <property type="match status" value="1"/>
</dbReference>
<evidence type="ECO:0000259" key="4">
    <source>
        <dbReference type="SMART" id="SM00382"/>
    </source>
</evidence>
<evidence type="ECO:0000313" key="5">
    <source>
        <dbReference type="EMBL" id="MBC5658606.1"/>
    </source>
</evidence>
<gene>
    <name evidence="5" type="primary">tadA</name>
    <name evidence="5" type="ORF">H8S44_02240</name>
</gene>
<dbReference type="Pfam" id="PF05157">
    <property type="entry name" value="MshEN"/>
    <property type="match status" value="1"/>
</dbReference>
<dbReference type="PANTHER" id="PTHR30258:SF1">
    <property type="entry name" value="PROTEIN TRANSPORT PROTEIN HOFB HOMOLOG"/>
    <property type="match status" value="1"/>
</dbReference>
<proteinExistence type="inferred from homology"/>
<reference evidence="5" key="1">
    <citation type="submission" date="2020-08" db="EMBL/GenBank/DDBJ databases">
        <title>Genome public.</title>
        <authorList>
            <person name="Liu C."/>
            <person name="Sun Q."/>
        </authorList>
    </citation>
    <scope>NUCLEOTIDE SEQUENCE</scope>
    <source>
        <strain evidence="5">NSJ-68</strain>
    </source>
</reference>
<evidence type="ECO:0000313" key="6">
    <source>
        <dbReference type="Proteomes" id="UP000649345"/>
    </source>
</evidence>
<dbReference type="PANTHER" id="PTHR30258">
    <property type="entry name" value="TYPE II SECRETION SYSTEM PROTEIN GSPE-RELATED"/>
    <property type="match status" value="1"/>
</dbReference>
<comment type="similarity">
    <text evidence="1">Belongs to the GSP E family.</text>
</comment>
<dbReference type="Gene3D" id="3.40.50.300">
    <property type="entry name" value="P-loop containing nucleotide triphosphate hydrolases"/>
    <property type="match status" value="1"/>
</dbReference>
<keyword evidence="2" id="KW-0547">Nucleotide-binding</keyword>
<feature type="domain" description="AAA+ ATPase" evidence="4">
    <location>
        <begin position="291"/>
        <end position="414"/>
    </location>
</feature>
<dbReference type="SMART" id="SM00382">
    <property type="entry name" value="AAA"/>
    <property type="match status" value="1"/>
</dbReference>
<comment type="caution">
    <text evidence="5">The sequence shown here is derived from an EMBL/GenBank/DDBJ whole genome shotgun (WGS) entry which is preliminary data.</text>
</comment>
<dbReference type="InterPro" id="IPR003593">
    <property type="entry name" value="AAA+_ATPase"/>
</dbReference>
<dbReference type="FunFam" id="3.30.450.90:FF:000001">
    <property type="entry name" value="Type II secretion system ATPase GspE"/>
    <property type="match status" value="1"/>
</dbReference>
<organism evidence="5 6">
    <name type="scientific">Anaerosacchariphilus hominis</name>
    <dbReference type="NCBI Taxonomy" id="2763017"/>
    <lineage>
        <taxon>Bacteria</taxon>
        <taxon>Bacillati</taxon>
        <taxon>Bacillota</taxon>
        <taxon>Clostridia</taxon>
        <taxon>Lachnospirales</taxon>
        <taxon>Lachnospiraceae</taxon>
        <taxon>Anaerosacchariphilus</taxon>
    </lineage>
</organism>
<sequence length="537" mass="59574">MAQALAYQKEHRDMRVGQILRELGFVTEQQVLDALASKLQLKIVDVAQLSVDLKAVALISRELAEKNLMLPISVREHHMVLAVNDPLNYFALEEIRQQSGCQLEICLCEEEPLKKAISYYFAEVNARKAASQANVGFTTTGAELAIEDLGSSDDEAPIIRLLNSLLERAIKTNASDIHIEPFENETRVRMRIDGVIMEYVTIQRNIHAPLIARIKILANLDIAEKRIPQDGHFRVKLDEGNINIRVSVLPTVFGEKAVLRILASGGQMEHADHFGMDDYSYQQFLPMLNYPNGIIYITGPTGSGKSTTLYMVLEHLMSRNVNISTIEDPVEKNITGINQTQVNPAAGLTFDVGLRALMRQDPDIIMVGETRDGETAGTSVRAAITGHVVLSTLHTNDAVSSIVRLEDMGVETYLVANSLVGLVAQRLLRKVCPNCGREMETTGQERLFLGQEVKKVRRGMGCAHCNNTGYSGRIAVHEILAINNEIRRMIVDHASVEEITAYAIGHQHMRTLKESGLILVKEGVTTPEELMKISYGE</sequence>
<name>A0A923LA39_9FIRM</name>
<dbReference type="Proteomes" id="UP000649345">
    <property type="component" value="Unassembled WGS sequence"/>
</dbReference>
<dbReference type="InterPro" id="IPR037257">
    <property type="entry name" value="T2SS_E_N_sf"/>
</dbReference>
<keyword evidence="6" id="KW-1185">Reference proteome</keyword>
<dbReference type="GO" id="GO:0005886">
    <property type="term" value="C:plasma membrane"/>
    <property type="evidence" value="ECO:0007669"/>
    <property type="project" value="TreeGrafter"/>
</dbReference>
<dbReference type="SUPFAM" id="SSF160246">
    <property type="entry name" value="EspE N-terminal domain-like"/>
    <property type="match status" value="1"/>
</dbReference>
<accession>A0A923LA39</accession>
<dbReference type="InterPro" id="IPR007831">
    <property type="entry name" value="T2SS_GspE_N"/>
</dbReference>
<evidence type="ECO:0000256" key="3">
    <source>
        <dbReference type="ARBA" id="ARBA00022840"/>
    </source>
</evidence>
<keyword evidence="3" id="KW-0067">ATP-binding</keyword>
<dbReference type="CDD" id="cd01129">
    <property type="entry name" value="PulE-GspE-like"/>
    <property type="match status" value="1"/>
</dbReference>
<dbReference type="Pfam" id="PF00437">
    <property type="entry name" value="T2SSE"/>
    <property type="match status" value="1"/>
</dbReference>
<protein>
    <submittedName>
        <fullName evidence="5">Flp pilus assembly complex ATPase component TadA</fullName>
    </submittedName>
</protein>
<dbReference type="InterPro" id="IPR001482">
    <property type="entry name" value="T2SS/T4SS_dom"/>
</dbReference>
<dbReference type="GO" id="GO:0005524">
    <property type="term" value="F:ATP binding"/>
    <property type="evidence" value="ECO:0007669"/>
    <property type="project" value="UniProtKB-KW"/>
</dbReference>
<dbReference type="AlphaFoldDB" id="A0A923LA39"/>
<dbReference type="GO" id="GO:0016887">
    <property type="term" value="F:ATP hydrolysis activity"/>
    <property type="evidence" value="ECO:0007669"/>
    <property type="project" value="TreeGrafter"/>
</dbReference>
<dbReference type="Gene3D" id="3.30.300.160">
    <property type="entry name" value="Type II secretion system, protein E, N-terminal domain"/>
    <property type="match status" value="1"/>
</dbReference>
<dbReference type="InterPro" id="IPR027417">
    <property type="entry name" value="P-loop_NTPase"/>
</dbReference>
<dbReference type="EMBL" id="JACOOR010000001">
    <property type="protein sequence ID" value="MBC5658606.1"/>
    <property type="molecule type" value="Genomic_DNA"/>
</dbReference>